<evidence type="ECO:0000313" key="4">
    <source>
        <dbReference type="RefSeq" id="XP_026676196.1"/>
    </source>
</evidence>
<feature type="compositionally biased region" description="Low complexity" evidence="2">
    <location>
        <begin position="122"/>
        <end position="139"/>
    </location>
</feature>
<name>A0A3Q0IIY3_DIACI</name>
<dbReference type="RefSeq" id="XP_026676196.1">
    <property type="nucleotide sequence ID" value="XM_026820395.1"/>
</dbReference>
<dbReference type="GeneID" id="103504977"/>
<reference evidence="4" key="1">
    <citation type="submission" date="2025-08" db="UniProtKB">
        <authorList>
            <consortium name="RefSeq"/>
        </authorList>
    </citation>
    <scope>IDENTIFICATION</scope>
</reference>
<dbReference type="Proteomes" id="UP000079169">
    <property type="component" value="Unplaced"/>
</dbReference>
<organism evidence="3 4">
    <name type="scientific">Diaphorina citri</name>
    <name type="common">Asian citrus psyllid</name>
    <dbReference type="NCBI Taxonomy" id="121845"/>
    <lineage>
        <taxon>Eukaryota</taxon>
        <taxon>Metazoa</taxon>
        <taxon>Ecdysozoa</taxon>
        <taxon>Arthropoda</taxon>
        <taxon>Hexapoda</taxon>
        <taxon>Insecta</taxon>
        <taxon>Pterygota</taxon>
        <taxon>Neoptera</taxon>
        <taxon>Paraneoptera</taxon>
        <taxon>Hemiptera</taxon>
        <taxon>Sternorrhyncha</taxon>
        <taxon>Psylloidea</taxon>
        <taxon>Psyllidae</taxon>
        <taxon>Diaphorininae</taxon>
        <taxon>Diaphorina</taxon>
    </lineage>
</organism>
<sequence>MSCNIIEISSEDESNSCVSKATFGAVHTLSSSDSDSDDGHNLSSIKMPCSSSSKDYKIPKLSKSKENTSITNLEEFSISQRNKVKEDKNNGSKRKMCAKELPKCSSKHLKSCDKGANLSEKSPNLNDSLSSILSSPSPVSKRKKEPKQTQLVEDKLKEKQKKAAEVLKKKKEEAELKAQKKQIADSLRKFKPGECLKVNIYYYFLIQVKS</sequence>
<keyword evidence="1" id="KW-0175">Coiled coil</keyword>
<proteinExistence type="predicted"/>
<feature type="compositionally biased region" description="Polar residues" evidence="2">
    <location>
        <begin position="67"/>
        <end position="81"/>
    </location>
</feature>
<keyword evidence="3" id="KW-1185">Reference proteome</keyword>
<feature type="compositionally biased region" description="Low complexity" evidence="2">
    <location>
        <begin position="43"/>
        <end position="53"/>
    </location>
</feature>
<gene>
    <name evidence="4" type="primary">LOC103504977</name>
</gene>
<dbReference type="AlphaFoldDB" id="A0A3Q0IIY3"/>
<evidence type="ECO:0000256" key="1">
    <source>
        <dbReference type="SAM" id="Coils"/>
    </source>
</evidence>
<feature type="compositionally biased region" description="Basic and acidic residues" evidence="2">
    <location>
        <begin position="54"/>
        <end position="66"/>
    </location>
</feature>
<dbReference type="KEGG" id="dci:103504977"/>
<evidence type="ECO:0000256" key="2">
    <source>
        <dbReference type="SAM" id="MobiDB-lite"/>
    </source>
</evidence>
<dbReference type="PaxDb" id="121845-A0A3Q0IIY3"/>
<feature type="region of interest" description="Disordered" evidence="2">
    <location>
        <begin position="28"/>
        <end position="153"/>
    </location>
</feature>
<protein>
    <submittedName>
        <fullName evidence="4">Uncharacterized protein LOC103504977</fullName>
    </submittedName>
</protein>
<accession>A0A3Q0IIY3</accession>
<evidence type="ECO:0000313" key="3">
    <source>
        <dbReference type="Proteomes" id="UP000079169"/>
    </source>
</evidence>
<feature type="coiled-coil region" evidence="1">
    <location>
        <begin position="153"/>
        <end position="189"/>
    </location>
</feature>